<name>A0ABW5M2I5_9BACT</name>
<dbReference type="InterPro" id="IPR017853">
    <property type="entry name" value="GH"/>
</dbReference>
<accession>A0ABW5M2I5</accession>
<dbReference type="CDD" id="cd00161">
    <property type="entry name" value="beta-trefoil_Ricin-like"/>
    <property type="match status" value="1"/>
</dbReference>
<reference evidence="6" key="1">
    <citation type="journal article" date="2019" name="Int. J. Syst. Evol. Microbiol.">
        <title>The Global Catalogue of Microorganisms (GCM) 10K type strain sequencing project: providing services to taxonomists for standard genome sequencing and annotation.</title>
        <authorList>
            <consortium name="The Broad Institute Genomics Platform"/>
            <consortium name="The Broad Institute Genome Sequencing Center for Infectious Disease"/>
            <person name="Wu L."/>
            <person name="Ma J."/>
        </authorList>
    </citation>
    <scope>NUCLEOTIDE SEQUENCE [LARGE SCALE GENOMIC DNA]</scope>
    <source>
        <strain evidence="6">KCTC 42805</strain>
    </source>
</reference>
<keyword evidence="6" id="KW-1185">Reference proteome</keyword>
<dbReference type="InterPro" id="IPR035992">
    <property type="entry name" value="Ricin_B-like_lectins"/>
</dbReference>
<dbReference type="SUPFAM" id="SSF50370">
    <property type="entry name" value="Ricin B-like lectins"/>
    <property type="match status" value="1"/>
</dbReference>
<dbReference type="Pfam" id="PF18962">
    <property type="entry name" value="Por_Secre_tail"/>
    <property type="match status" value="1"/>
</dbReference>
<comment type="similarity">
    <text evidence="3">Belongs to the glycosyl hydrolase 5 (cellulase A) family.</text>
</comment>
<dbReference type="InterPro" id="IPR000772">
    <property type="entry name" value="Ricin_B_lectin"/>
</dbReference>
<evidence type="ECO:0000256" key="3">
    <source>
        <dbReference type="RuleBase" id="RU361153"/>
    </source>
</evidence>
<dbReference type="NCBIfam" id="TIGR04183">
    <property type="entry name" value="Por_Secre_tail"/>
    <property type="match status" value="1"/>
</dbReference>
<protein>
    <submittedName>
        <fullName evidence="5">Cellulase family glycosylhydrolase</fullName>
    </submittedName>
</protein>
<dbReference type="SUPFAM" id="SSF51445">
    <property type="entry name" value="(Trans)glycosidases"/>
    <property type="match status" value="1"/>
</dbReference>
<dbReference type="InterPro" id="IPR026444">
    <property type="entry name" value="Secre_tail"/>
</dbReference>
<dbReference type="RefSeq" id="WP_381521722.1">
    <property type="nucleotide sequence ID" value="NZ_JBHULN010000004.1"/>
</dbReference>
<dbReference type="Gene3D" id="2.80.10.50">
    <property type="match status" value="3"/>
</dbReference>
<evidence type="ECO:0000259" key="4">
    <source>
        <dbReference type="SMART" id="SM00458"/>
    </source>
</evidence>
<proteinExistence type="inferred from homology"/>
<dbReference type="InterPro" id="IPR001547">
    <property type="entry name" value="Glyco_hydro_5"/>
</dbReference>
<comment type="caution">
    <text evidence="5">The sequence shown here is derived from an EMBL/GenBank/DDBJ whole genome shotgun (WGS) entry which is preliminary data.</text>
</comment>
<evidence type="ECO:0000256" key="1">
    <source>
        <dbReference type="ARBA" id="ARBA00022801"/>
    </source>
</evidence>
<dbReference type="PANTHER" id="PTHR34142">
    <property type="entry name" value="ENDO-BETA-1,4-GLUCANASE A"/>
    <property type="match status" value="1"/>
</dbReference>
<dbReference type="Gene3D" id="3.20.20.80">
    <property type="entry name" value="Glycosidases"/>
    <property type="match status" value="1"/>
</dbReference>
<dbReference type="EMBL" id="JBHULN010000004">
    <property type="protein sequence ID" value="MFD2570767.1"/>
    <property type="molecule type" value="Genomic_DNA"/>
</dbReference>
<sequence length="552" mass="60473">MALLLCMSMTLSNGQTIVQQYGQLRVSGNRILDKNGQAIQLRGMSLYWSQWIPKYYTYNTIKWLRDDWKVTVVRAAMAVDNGGYATNPTAEKNKVFTVIDAAISLGIYVIVDFHVHEAQNYRTQAQTFFREVAQKYGNTPNVLYEPWNEPFDVSWANVIKPYHEAVISTIRQYDPDNIIICGTRFYSQEVDEAAANPINQPNIAYTLHYYADTHRQYLRDKAQSALNRNRALFVTEYGTTGASGDGTVNETETKAWWAFLDQNKVSHANWSVADIGESSAALQSGASPDGGWSLSQIKPSGQLVRTELRAKNPLTTTPPPATGGLANGVYRITARHSGKSLDVAGYSQTDGANVQQYTYSGGTNQQWSVTSLGNGQYSIRAVHSSKSLDVSGASTADNADINQWTYSGGNNQRWKIETVSTGYYRIVSVNSNKCVNVVGGSTADAASISQLTCNSSSNSQQFQFQLLSSGRLPAEAVSMEEAVQVYPNPSTGSFTVRKGGSFTFDVNDVSGKALQSGQGVDQATVGSNLAPGFYILRVQSGRDVQVLKLIKQ</sequence>
<dbReference type="Pfam" id="PF14200">
    <property type="entry name" value="RicinB_lectin_2"/>
    <property type="match status" value="2"/>
</dbReference>
<dbReference type="Pfam" id="PF00150">
    <property type="entry name" value="Cellulase"/>
    <property type="match status" value="1"/>
</dbReference>
<keyword evidence="1 3" id="KW-0378">Hydrolase</keyword>
<evidence type="ECO:0000256" key="2">
    <source>
        <dbReference type="ARBA" id="ARBA00023295"/>
    </source>
</evidence>
<keyword evidence="2 3" id="KW-0326">Glycosidase</keyword>
<feature type="domain" description="Ricin B lectin" evidence="4">
    <location>
        <begin position="327"/>
        <end position="465"/>
    </location>
</feature>
<evidence type="ECO:0000313" key="6">
    <source>
        <dbReference type="Proteomes" id="UP001597469"/>
    </source>
</evidence>
<gene>
    <name evidence="5" type="ORF">ACFSUS_09000</name>
</gene>
<dbReference type="Proteomes" id="UP001597469">
    <property type="component" value="Unassembled WGS sequence"/>
</dbReference>
<dbReference type="SMART" id="SM00458">
    <property type="entry name" value="RICIN"/>
    <property type="match status" value="1"/>
</dbReference>
<evidence type="ECO:0000313" key="5">
    <source>
        <dbReference type="EMBL" id="MFD2570767.1"/>
    </source>
</evidence>
<organism evidence="5 6">
    <name type="scientific">Spirosoma soli</name>
    <dbReference type="NCBI Taxonomy" id="1770529"/>
    <lineage>
        <taxon>Bacteria</taxon>
        <taxon>Pseudomonadati</taxon>
        <taxon>Bacteroidota</taxon>
        <taxon>Cytophagia</taxon>
        <taxon>Cytophagales</taxon>
        <taxon>Cytophagaceae</taxon>
        <taxon>Spirosoma</taxon>
    </lineage>
</organism>
<dbReference type="PANTHER" id="PTHR34142:SF1">
    <property type="entry name" value="GLYCOSIDE HYDROLASE FAMILY 5 DOMAIN-CONTAINING PROTEIN"/>
    <property type="match status" value="1"/>
</dbReference>
<dbReference type="PROSITE" id="PS50231">
    <property type="entry name" value="RICIN_B_LECTIN"/>
    <property type="match status" value="1"/>
</dbReference>